<name>A0ACC1R0R5_9HYPO</name>
<accession>A0ACC1R0R5</accession>
<evidence type="ECO:0000313" key="1">
    <source>
        <dbReference type="EMBL" id="KAJ3496656.1"/>
    </source>
</evidence>
<reference evidence="1" key="1">
    <citation type="submission" date="2022-07" db="EMBL/GenBank/DDBJ databases">
        <title>Genome Sequence of Lecanicillium saksenae.</title>
        <authorList>
            <person name="Buettner E."/>
        </authorList>
    </citation>
    <scope>NUCLEOTIDE SEQUENCE</scope>
    <source>
        <strain evidence="1">VT-O1</strain>
    </source>
</reference>
<protein>
    <submittedName>
        <fullName evidence="1">Uncharacterized protein</fullName>
    </submittedName>
</protein>
<proteinExistence type="predicted"/>
<gene>
    <name evidence="1" type="ORF">NLG97_g2496</name>
</gene>
<dbReference type="EMBL" id="JANAKD010000172">
    <property type="protein sequence ID" value="KAJ3496656.1"/>
    <property type="molecule type" value="Genomic_DNA"/>
</dbReference>
<sequence length="484" mass="54379">MPGDANLPVLDKFAVGAPCLLARATIFRYDSPWSIARTRRPLRGYAAWRNYYVRGASKDLVGYLASPTLPWKPLIVGLSLGKFMFESYITLRQCRVLCKPRPPTVLEKEINPETFAKTQAYGLAKARFSLASGVWYTAIKYLYLKHDVLTKFWHFSGDMILKYAPSSWAGTVGQSIVFATVYLMANMIETIPLQLYQTFVIEQKFGFNKQSLGGFVMDQIKTFFISTTFLIPAVAGFLYITNKAGDKCALYLGLGSLGLRFFIMTVYPVFILPMFFKLSPLISGDYRDGIQALAKKLSFPLSKLYLADGSSRSTHSNAFFFGFPWQKNIVVFDTLIAQMNPGEVSAVVAHELGHWKLGHTAWLFVLQQFDLIYSFGLFSLIYSNPNFYSSFGLGREQPVIVGFLLFCQVLPPLSSAQQLLNNVFSRKYEYEADAFAKSLGLRSELSTALLKLNLNNLSTIDADAVYSSYHHSHPLLAERLAALQ</sequence>
<dbReference type="Proteomes" id="UP001148737">
    <property type="component" value="Unassembled WGS sequence"/>
</dbReference>
<organism evidence="1 2">
    <name type="scientific">Lecanicillium saksenae</name>
    <dbReference type="NCBI Taxonomy" id="468837"/>
    <lineage>
        <taxon>Eukaryota</taxon>
        <taxon>Fungi</taxon>
        <taxon>Dikarya</taxon>
        <taxon>Ascomycota</taxon>
        <taxon>Pezizomycotina</taxon>
        <taxon>Sordariomycetes</taxon>
        <taxon>Hypocreomycetidae</taxon>
        <taxon>Hypocreales</taxon>
        <taxon>Cordycipitaceae</taxon>
        <taxon>Lecanicillium</taxon>
    </lineage>
</organism>
<evidence type="ECO:0000313" key="2">
    <source>
        <dbReference type="Proteomes" id="UP001148737"/>
    </source>
</evidence>
<comment type="caution">
    <text evidence="1">The sequence shown here is derived from an EMBL/GenBank/DDBJ whole genome shotgun (WGS) entry which is preliminary data.</text>
</comment>
<keyword evidence="2" id="KW-1185">Reference proteome</keyword>